<keyword evidence="3" id="KW-1185">Reference proteome</keyword>
<dbReference type="HOGENOM" id="CLU_2099307_0_0_1"/>
<proteinExistence type="predicted"/>
<sequence length="116" mass="13423">MPVRSFNIQDLLDYDPNNEDCVSSQTRSAKREKESAGRQETEETDVTVIIDVESHHQDKVLLHKDENGIDRKNKKDRTHNSEVPLPIYIRADAKFCGSWPPKRRIRTVFTGPSLIY</sequence>
<dbReference type="AlphaFoldDB" id="E9GI76"/>
<evidence type="ECO:0000313" key="3">
    <source>
        <dbReference type="Proteomes" id="UP000000305"/>
    </source>
</evidence>
<reference evidence="2 3" key="1">
    <citation type="journal article" date="2011" name="Science">
        <title>The ecoresponsive genome of Daphnia pulex.</title>
        <authorList>
            <person name="Colbourne J.K."/>
            <person name="Pfrender M.E."/>
            <person name="Gilbert D."/>
            <person name="Thomas W.K."/>
            <person name="Tucker A."/>
            <person name="Oakley T.H."/>
            <person name="Tokishita S."/>
            <person name="Aerts A."/>
            <person name="Arnold G.J."/>
            <person name="Basu M.K."/>
            <person name="Bauer D.J."/>
            <person name="Caceres C.E."/>
            <person name="Carmel L."/>
            <person name="Casola C."/>
            <person name="Choi J.H."/>
            <person name="Detter J.C."/>
            <person name="Dong Q."/>
            <person name="Dusheyko S."/>
            <person name="Eads B.D."/>
            <person name="Frohlich T."/>
            <person name="Geiler-Samerotte K.A."/>
            <person name="Gerlach D."/>
            <person name="Hatcher P."/>
            <person name="Jogdeo S."/>
            <person name="Krijgsveld J."/>
            <person name="Kriventseva E.V."/>
            <person name="Kultz D."/>
            <person name="Laforsch C."/>
            <person name="Lindquist E."/>
            <person name="Lopez J."/>
            <person name="Manak J.R."/>
            <person name="Muller J."/>
            <person name="Pangilinan J."/>
            <person name="Patwardhan R.P."/>
            <person name="Pitluck S."/>
            <person name="Pritham E.J."/>
            <person name="Rechtsteiner A."/>
            <person name="Rho M."/>
            <person name="Rogozin I.B."/>
            <person name="Sakarya O."/>
            <person name="Salamov A."/>
            <person name="Schaack S."/>
            <person name="Shapiro H."/>
            <person name="Shiga Y."/>
            <person name="Skalitzky C."/>
            <person name="Smith Z."/>
            <person name="Souvorov A."/>
            <person name="Sung W."/>
            <person name="Tang Z."/>
            <person name="Tsuchiya D."/>
            <person name="Tu H."/>
            <person name="Vos H."/>
            <person name="Wang M."/>
            <person name="Wolf Y.I."/>
            <person name="Yamagata H."/>
            <person name="Yamada T."/>
            <person name="Ye Y."/>
            <person name="Shaw J.R."/>
            <person name="Andrews J."/>
            <person name="Crease T.J."/>
            <person name="Tang H."/>
            <person name="Lucas S.M."/>
            <person name="Robertson H.M."/>
            <person name="Bork P."/>
            <person name="Koonin E.V."/>
            <person name="Zdobnov E.M."/>
            <person name="Grigoriev I.V."/>
            <person name="Lynch M."/>
            <person name="Boore J.L."/>
        </authorList>
    </citation>
    <scope>NUCLEOTIDE SEQUENCE [LARGE SCALE GENOMIC DNA]</scope>
</reference>
<accession>E9GI76</accession>
<dbReference type="KEGG" id="dpx:DAPPUDRAFT_318235"/>
<feature type="compositionally biased region" description="Basic and acidic residues" evidence="1">
    <location>
        <begin position="29"/>
        <end position="41"/>
    </location>
</feature>
<protein>
    <submittedName>
        <fullName evidence="2">Uncharacterized protein</fullName>
    </submittedName>
</protein>
<dbReference type="EMBL" id="GL732546">
    <property type="protein sequence ID" value="EFX80820.1"/>
    <property type="molecule type" value="Genomic_DNA"/>
</dbReference>
<name>E9GI76_DAPPU</name>
<evidence type="ECO:0000256" key="1">
    <source>
        <dbReference type="SAM" id="MobiDB-lite"/>
    </source>
</evidence>
<feature type="region of interest" description="Disordered" evidence="1">
    <location>
        <begin position="1"/>
        <end position="44"/>
    </location>
</feature>
<dbReference type="InParanoid" id="E9GI76"/>
<gene>
    <name evidence="2" type="ORF">DAPPUDRAFT_318235</name>
</gene>
<organism evidence="2 3">
    <name type="scientific">Daphnia pulex</name>
    <name type="common">Water flea</name>
    <dbReference type="NCBI Taxonomy" id="6669"/>
    <lineage>
        <taxon>Eukaryota</taxon>
        <taxon>Metazoa</taxon>
        <taxon>Ecdysozoa</taxon>
        <taxon>Arthropoda</taxon>
        <taxon>Crustacea</taxon>
        <taxon>Branchiopoda</taxon>
        <taxon>Diplostraca</taxon>
        <taxon>Cladocera</taxon>
        <taxon>Anomopoda</taxon>
        <taxon>Daphniidae</taxon>
        <taxon>Daphnia</taxon>
    </lineage>
</organism>
<evidence type="ECO:0000313" key="2">
    <source>
        <dbReference type="EMBL" id="EFX80820.1"/>
    </source>
</evidence>
<dbReference type="OrthoDB" id="6159439at2759"/>
<dbReference type="Proteomes" id="UP000000305">
    <property type="component" value="Unassembled WGS sequence"/>
</dbReference>